<dbReference type="AlphaFoldDB" id="A0A540WZG6"/>
<accession>A0A540WZG6</accession>
<dbReference type="InterPro" id="IPR003012">
    <property type="entry name" value="Tet_transcr_reg_TetR"/>
</dbReference>
<sequence length="209" mass="22634">MPRPRSLTPSAIASAALTVIDREGLDALTMRSVASALGMGTMSLYRYVEGREALESLVVDTVMRDTELPAPSSSARWTTRVMGLMTRVREAVVQHPAVAPLLLTRRHSTEGTLAWGEALLGLLTEGGFDGSARVIAFRTLVSYVFGAVQLSHLGSLSGDGTAALAELDAATYPLLRETAQRARRITPEEEFRRSLEVILRGLEEAVARR</sequence>
<dbReference type="GO" id="GO:0045892">
    <property type="term" value="P:negative regulation of DNA-templated transcription"/>
    <property type="evidence" value="ECO:0007669"/>
    <property type="project" value="InterPro"/>
</dbReference>
<evidence type="ECO:0000256" key="1">
    <source>
        <dbReference type="ARBA" id="ARBA00002856"/>
    </source>
</evidence>
<protein>
    <submittedName>
        <fullName evidence="8">TetR/AcrR family transcriptional regulator</fullName>
    </submittedName>
</protein>
<organism evidence="8 9">
    <name type="scientific">Myxococcus llanfairpwllgwyngyllgogerychwyrndrobwllllantysiliogogogochensis</name>
    <dbReference type="NCBI Taxonomy" id="2590453"/>
    <lineage>
        <taxon>Bacteria</taxon>
        <taxon>Pseudomonadati</taxon>
        <taxon>Myxococcota</taxon>
        <taxon>Myxococcia</taxon>
        <taxon>Myxococcales</taxon>
        <taxon>Cystobacterineae</taxon>
        <taxon>Myxococcaceae</taxon>
        <taxon>Myxococcus</taxon>
    </lineage>
</organism>
<dbReference type="PANTHER" id="PTHR30055:SF151">
    <property type="entry name" value="TRANSCRIPTIONAL REGULATORY PROTEIN"/>
    <property type="match status" value="1"/>
</dbReference>
<dbReference type="Pfam" id="PF00440">
    <property type="entry name" value="TetR_N"/>
    <property type="match status" value="1"/>
</dbReference>
<dbReference type="Gene3D" id="1.10.357.10">
    <property type="entry name" value="Tetracycline Repressor, domain 2"/>
    <property type="match status" value="1"/>
</dbReference>
<dbReference type="InterPro" id="IPR009057">
    <property type="entry name" value="Homeodomain-like_sf"/>
</dbReference>
<evidence type="ECO:0000313" key="8">
    <source>
        <dbReference type="EMBL" id="TQF14382.1"/>
    </source>
</evidence>
<dbReference type="Proteomes" id="UP000315369">
    <property type="component" value="Unassembled WGS sequence"/>
</dbReference>
<keyword evidence="5" id="KW-0804">Transcription</keyword>
<dbReference type="OrthoDB" id="329481at2"/>
<evidence type="ECO:0000256" key="5">
    <source>
        <dbReference type="ARBA" id="ARBA00023163"/>
    </source>
</evidence>
<gene>
    <name evidence="8" type="ORF">FJV41_18975</name>
</gene>
<dbReference type="RefSeq" id="WP_141643920.1">
    <property type="nucleotide sequence ID" value="NZ_VIFM01000070.1"/>
</dbReference>
<keyword evidence="3" id="KW-0805">Transcription regulation</keyword>
<dbReference type="PANTHER" id="PTHR30055">
    <property type="entry name" value="HTH-TYPE TRANSCRIPTIONAL REGULATOR RUTR"/>
    <property type="match status" value="1"/>
</dbReference>
<dbReference type="GO" id="GO:0000976">
    <property type="term" value="F:transcription cis-regulatory region binding"/>
    <property type="evidence" value="ECO:0007669"/>
    <property type="project" value="TreeGrafter"/>
</dbReference>
<dbReference type="InterPro" id="IPR036271">
    <property type="entry name" value="Tet_transcr_reg_TetR-rel_C_sf"/>
</dbReference>
<evidence type="ECO:0000256" key="3">
    <source>
        <dbReference type="ARBA" id="ARBA00023015"/>
    </source>
</evidence>
<proteinExistence type="predicted"/>
<reference evidence="8 9" key="1">
    <citation type="submission" date="2019-06" db="EMBL/GenBank/DDBJ databases">
        <authorList>
            <person name="Livingstone P."/>
            <person name="Whitworth D."/>
        </authorList>
    </citation>
    <scope>NUCLEOTIDE SEQUENCE [LARGE SCALE GENOMIC DNA]</scope>
    <source>
        <strain evidence="8 9">AM401</strain>
    </source>
</reference>
<dbReference type="InterPro" id="IPR050109">
    <property type="entry name" value="HTH-type_TetR-like_transc_reg"/>
</dbReference>
<evidence type="ECO:0000256" key="2">
    <source>
        <dbReference type="ARBA" id="ARBA00022491"/>
    </source>
</evidence>
<evidence type="ECO:0000313" key="9">
    <source>
        <dbReference type="Proteomes" id="UP000315369"/>
    </source>
</evidence>
<name>A0A540WZG6_9BACT</name>
<feature type="DNA-binding region" description="H-T-H motif" evidence="6">
    <location>
        <begin position="29"/>
        <end position="48"/>
    </location>
</feature>
<evidence type="ECO:0000256" key="6">
    <source>
        <dbReference type="PROSITE-ProRule" id="PRU00335"/>
    </source>
</evidence>
<dbReference type="Gene3D" id="1.10.10.60">
    <property type="entry name" value="Homeodomain-like"/>
    <property type="match status" value="1"/>
</dbReference>
<dbReference type="PROSITE" id="PS50977">
    <property type="entry name" value="HTH_TETR_2"/>
    <property type="match status" value="1"/>
</dbReference>
<feature type="domain" description="HTH tetR-type" evidence="7">
    <location>
        <begin position="6"/>
        <end position="66"/>
    </location>
</feature>
<dbReference type="InterPro" id="IPR001647">
    <property type="entry name" value="HTH_TetR"/>
</dbReference>
<keyword evidence="4 6" id="KW-0238">DNA-binding</keyword>
<dbReference type="InterPro" id="IPR004111">
    <property type="entry name" value="Repressor_TetR_C"/>
</dbReference>
<comment type="function">
    <text evidence="1">TetR is the repressor of the tetracycline resistance element; its N-terminal region forms a helix-turn-helix structure and binds DNA. Binding of tetracycline to TetR reduces the repressor affinity for the tetracycline resistance gene (tetA) promoter operator sites.</text>
</comment>
<dbReference type="EMBL" id="VIFM01000070">
    <property type="protein sequence ID" value="TQF14382.1"/>
    <property type="molecule type" value="Genomic_DNA"/>
</dbReference>
<keyword evidence="2" id="KW-0678">Repressor</keyword>
<dbReference type="GO" id="GO:0046677">
    <property type="term" value="P:response to antibiotic"/>
    <property type="evidence" value="ECO:0007669"/>
    <property type="project" value="InterPro"/>
</dbReference>
<evidence type="ECO:0000259" key="7">
    <source>
        <dbReference type="PROSITE" id="PS50977"/>
    </source>
</evidence>
<evidence type="ECO:0000256" key="4">
    <source>
        <dbReference type="ARBA" id="ARBA00023125"/>
    </source>
</evidence>
<dbReference type="GO" id="GO:0003700">
    <property type="term" value="F:DNA-binding transcription factor activity"/>
    <property type="evidence" value="ECO:0007669"/>
    <property type="project" value="TreeGrafter"/>
</dbReference>
<dbReference type="SUPFAM" id="SSF48498">
    <property type="entry name" value="Tetracyclin repressor-like, C-terminal domain"/>
    <property type="match status" value="1"/>
</dbReference>
<comment type="caution">
    <text evidence="8">The sequence shown here is derived from an EMBL/GenBank/DDBJ whole genome shotgun (WGS) entry which is preliminary data.</text>
</comment>
<dbReference type="Pfam" id="PF02909">
    <property type="entry name" value="TetR_C_1"/>
    <property type="match status" value="1"/>
</dbReference>
<keyword evidence="9" id="KW-1185">Reference proteome</keyword>
<dbReference type="SUPFAM" id="SSF46689">
    <property type="entry name" value="Homeodomain-like"/>
    <property type="match status" value="1"/>
</dbReference>
<dbReference type="PRINTS" id="PR00400">
    <property type="entry name" value="TETREPRESSOR"/>
</dbReference>